<dbReference type="Proteomes" id="UP000808349">
    <property type="component" value="Unassembled WGS sequence"/>
</dbReference>
<dbReference type="Pfam" id="PF13289">
    <property type="entry name" value="SIR2_2"/>
    <property type="match status" value="1"/>
</dbReference>
<gene>
    <name evidence="1" type="ORF">IPO85_12035</name>
</gene>
<dbReference type="InterPro" id="IPR011990">
    <property type="entry name" value="TPR-like_helical_dom_sf"/>
</dbReference>
<dbReference type="PANTHER" id="PTHR45005">
    <property type="match status" value="1"/>
</dbReference>
<dbReference type="Gene3D" id="3.40.50.1220">
    <property type="entry name" value="TPP-binding domain"/>
    <property type="match status" value="1"/>
</dbReference>
<protein>
    <submittedName>
        <fullName evidence="1">SIR2 family protein</fullName>
    </submittedName>
</protein>
<dbReference type="SUPFAM" id="SSF52467">
    <property type="entry name" value="DHS-like NAD/FAD-binding domain"/>
    <property type="match status" value="1"/>
</dbReference>
<sequence>MREIEIKHLAYLLKQAKINQQPQPIFFLGAGASTSGNIPLAGEIVTHILRNYVDSPFINELPSDQRSYANLMNCLSPNQRDELLKKYINEAKINVTHIYLAQILNEGYADYILTVNFDNLMIRALALFNIFPSTYDMAILKDLTTSTFIEKSIVYLHGQSHGLWLLNTLEEMEKVKNTVPRIFDTIKNRRPWVFIGYSGEDPIFEYIKNLGRFDNGLYWVTHNDNNPNDNVKNFIAKSNTNAFLIKGYDSDSFMLKLNSELGLGQPNIVDKPFSALKIMLTEIVDIDDKEHFKGVKQRLEISKSQVDEAILHFEIGSVDLSKDAEKNKIDILKKEIINLIVSEKYDDKNISVIEKRVEVIDDDNLNTLLSDFNSNWGTYLGDLAKTKEGKDAEVLYFQAFEKFQKAIDINPDHNVAFYNWGTYLGNLAEIKDGKEAEALYIQAFEKYQKAIEINPEYYQTFYNWGTYLGDLAKIKKAKMQRHCICKPLKNSKAIDINPENKNSYYNWGTYLGNLAETKEGKEAEALYMQAFEKYQKALDIQPDKDDVFNNWGINLGNLAKTKKGIDAEALHIQAFEKFQKAIDIKPENNVAFYNWGTYLGNLAQIKEGQEAEALYMQSFEKFKIQPT</sequence>
<organism evidence="1 2">
    <name type="scientific">Candidatus Defluviibacterium haderslevense</name>
    <dbReference type="NCBI Taxonomy" id="2981993"/>
    <lineage>
        <taxon>Bacteria</taxon>
        <taxon>Pseudomonadati</taxon>
        <taxon>Bacteroidota</taxon>
        <taxon>Saprospiria</taxon>
        <taxon>Saprospirales</taxon>
        <taxon>Saprospiraceae</taxon>
        <taxon>Candidatus Defluviibacterium</taxon>
    </lineage>
</organism>
<name>A0A9D7SBL6_9BACT</name>
<evidence type="ECO:0000313" key="1">
    <source>
        <dbReference type="EMBL" id="MBK9718219.1"/>
    </source>
</evidence>
<dbReference type="PANTHER" id="PTHR45005:SF2">
    <property type="entry name" value="PROTEIN HLB1"/>
    <property type="match status" value="1"/>
</dbReference>
<dbReference type="EMBL" id="JADKFW010000008">
    <property type="protein sequence ID" value="MBK9718219.1"/>
    <property type="molecule type" value="Genomic_DNA"/>
</dbReference>
<reference evidence="1 2" key="1">
    <citation type="submission" date="2020-10" db="EMBL/GenBank/DDBJ databases">
        <title>Connecting structure to function with the recovery of over 1000 high-quality activated sludge metagenome-assembled genomes encoding full-length rRNA genes using long-read sequencing.</title>
        <authorList>
            <person name="Singleton C.M."/>
            <person name="Petriglieri F."/>
            <person name="Kristensen J.M."/>
            <person name="Kirkegaard R.H."/>
            <person name="Michaelsen T.Y."/>
            <person name="Andersen M.H."/>
            <person name="Karst S.M."/>
            <person name="Dueholm M.S."/>
            <person name="Nielsen P.H."/>
            <person name="Albertsen M."/>
        </authorList>
    </citation>
    <scope>NUCLEOTIDE SEQUENCE [LARGE SCALE GENOMIC DNA]</scope>
    <source>
        <strain evidence="1">Ribe_18-Q3-R11-54_BAT3C.373</strain>
    </source>
</reference>
<dbReference type="AlphaFoldDB" id="A0A9D7SBL6"/>
<dbReference type="InterPro" id="IPR029035">
    <property type="entry name" value="DHS-like_NAD/FAD-binding_dom"/>
</dbReference>
<dbReference type="Gene3D" id="1.25.40.10">
    <property type="entry name" value="Tetratricopeptide repeat domain"/>
    <property type="match status" value="2"/>
</dbReference>
<proteinExistence type="predicted"/>
<accession>A0A9D7SBL6</accession>
<comment type="caution">
    <text evidence="1">The sequence shown here is derived from an EMBL/GenBank/DDBJ whole genome shotgun (WGS) entry which is preliminary data.</text>
</comment>
<evidence type="ECO:0000313" key="2">
    <source>
        <dbReference type="Proteomes" id="UP000808349"/>
    </source>
</evidence>
<dbReference type="Pfam" id="PF06552">
    <property type="entry name" value="TOM20_plant"/>
    <property type="match status" value="1"/>
</dbReference>
<dbReference type="InterPro" id="IPR053277">
    <property type="entry name" value="Endomembrane_traffic_mod"/>
</dbReference>
<dbReference type="SUPFAM" id="SSF48439">
    <property type="entry name" value="Protein prenylyltransferase"/>
    <property type="match status" value="1"/>
</dbReference>